<protein>
    <submittedName>
        <fullName evidence="1">Uncharacterized protein</fullName>
    </submittedName>
</protein>
<keyword evidence="2" id="KW-1185">Reference proteome</keyword>
<organism evidence="1 2">
    <name type="scientific">Bradyrhizobium septentrionale</name>
    <dbReference type="NCBI Taxonomy" id="1404411"/>
    <lineage>
        <taxon>Bacteria</taxon>
        <taxon>Pseudomonadati</taxon>
        <taxon>Pseudomonadota</taxon>
        <taxon>Alphaproteobacteria</taxon>
        <taxon>Hyphomicrobiales</taxon>
        <taxon>Nitrobacteraceae</taxon>
        <taxon>Bradyrhizobium</taxon>
    </lineage>
</organism>
<accession>A0ABZ2P953</accession>
<dbReference type="RefSeq" id="WP_338821703.1">
    <property type="nucleotide sequence ID" value="NZ_CP147708.1"/>
</dbReference>
<reference evidence="1" key="2">
    <citation type="submission" date="2024-03" db="EMBL/GenBank/DDBJ databases">
        <authorList>
            <person name="Bromfield E.S.P."/>
            <person name="Cloutier S."/>
        </authorList>
    </citation>
    <scope>NUCLEOTIDE SEQUENCE</scope>
    <source>
        <strain evidence="1">5S5</strain>
    </source>
</reference>
<sequence>MFRKGLSEHPERAEVVQLQGEDRDYGQIIAERRIIRPAKGKPYLAPLEWINDSSVAMLDARSLRERRAGDLASASHDIAHAGGADTV</sequence>
<proteinExistence type="predicted"/>
<dbReference type="Proteomes" id="UP001432046">
    <property type="component" value="Chromosome"/>
</dbReference>
<dbReference type="EMBL" id="CP147711">
    <property type="protein sequence ID" value="WXC83255.1"/>
    <property type="molecule type" value="Genomic_DNA"/>
</dbReference>
<evidence type="ECO:0000313" key="2">
    <source>
        <dbReference type="Proteomes" id="UP001432046"/>
    </source>
</evidence>
<evidence type="ECO:0000313" key="1">
    <source>
        <dbReference type="EMBL" id="WXC83255.1"/>
    </source>
</evidence>
<reference evidence="1" key="1">
    <citation type="journal article" date="2021" name="Int. J. Syst. Evol. Microbiol.">
        <title>Bradyrhizobium septentrionale sp. nov. (sv. septentrionale) and Bradyrhizobium quebecense sp. nov. (sv. septentrionale) associated with legumes native to Canada possess rearranged symbiosis genes and numerous insertion sequences.</title>
        <authorList>
            <person name="Bromfield E.S.P."/>
            <person name="Cloutier S."/>
        </authorList>
    </citation>
    <scope>NUCLEOTIDE SEQUENCE</scope>
    <source>
        <strain evidence="1">5S5</strain>
    </source>
</reference>
<name>A0ABZ2P953_9BRAD</name>
<gene>
    <name evidence="1" type="ORF">WDK88_17610</name>
</gene>